<dbReference type="EMBL" id="UOET01000501">
    <property type="protein sequence ID" value="VAW30325.1"/>
    <property type="molecule type" value="Genomic_DNA"/>
</dbReference>
<evidence type="ECO:0000313" key="2">
    <source>
        <dbReference type="EMBL" id="VAW30325.1"/>
    </source>
</evidence>
<feature type="domain" description="DUF7033" evidence="1">
    <location>
        <begin position="98"/>
        <end position="172"/>
    </location>
</feature>
<protein>
    <recommendedName>
        <fullName evidence="1">DUF7033 domain-containing protein</fullName>
    </recommendedName>
</protein>
<feature type="non-terminal residue" evidence="2">
    <location>
        <position position="172"/>
    </location>
</feature>
<name>A0A3B0UH26_9ZZZZ</name>
<organism evidence="2">
    <name type="scientific">hydrothermal vent metagenome</name>
    <dbReference type="NCBI Taxonomy" id="652676"/>
    <lineage>
        <taxon>unclassified sequences</taxon>
        <taxon>metagenomes</taxon>
        <taxon>ecological metagenomes</taxon>
    </lineage>
</organism>
<gene>
    <name evidence="2" type="ORF">MNBD_BACTEROID07-1191</name>
</gene>
<accession>A0A3B0UH26</accession>
<dbReference type="InterPro" id="IPR054297">
    <property type="entry name" value="DUF7033"/>
</dbReference>
<dbReference type="Pfam" id="PF23019">
    <property type="entry name" value="DUF7033"/>
    <property type="match status" value="1"/>
</dbReference>
<sequence length="172" mass="20426">MNDILIYVPKITNRVRYVFRLVFKDLLKVSYEITNNLDAFQSADMPKMMYGMKAHTDDIFFKSSGLLFEKGVHSMEFNTIDYKGNKAIFQVFDEDAALPFDVFSAIFFLVSRYEEYLPFVRDHHGRFAAPLSMSIQWGILEKPMVNIWALEIRQIILERYPEFFFPVKKFRF</sequence>
<proteinExistence type="predicted"/>
<dbReference type="AlphaFoldDB" id="A0A3B0UH26"/>
<reference evidence="2" key="1">
    <citation type="submission" date="2018-06" db="EMBL/GenBank/DDBJ databases">
        <authorList>
            <person name="Zhirakovskaya E."/>
        </authorList>
    </citation>
    <scope>NUCLEOTIDE SEQUENCE</scope>
</reference>
<evidence type="ECO:0000259" key="1">
    <source>
        <dbReference type="Pfam" id="PF23019"/>
    </source>
</evidence>